<sequence>MACLTIFVLVVDLIFLAGILSPWWVRITEEGDPLSPPDTNSTNYGLFFYSKCSKEGCLTNMIYGESYNHTYQGESLYPRIIATEFHACVAIVLNVLALFTTKCATKRNGSSSKTALTTLILLIGSFFVTFNIIAEYLIIYLLAQKTSINYIYLNPYDVHYVTSKVQTPYSLFITSLALLFQTFVIVYFFGKIWCLLNDASANSETPPPPYQSLRDNSTATRHGPSNVIQGPVL</sequence>
<evidence type="ECO:0000256" key="1">
    <source>
        <dbReference type="SAM" id="MobiDB-lite"/>
    </source>
</evidence>
<feature type="transmembrane region" description="Helical" evidence="2">
    <location>
        <begin position="76"/>
        <end position="99"/>
    </location>
</feature>
<dbReference type="RefSeq" id="XP_022338163.1">
    <property type="nucleotide sequence ID" value="XM_022482455.1"/>
</dbReference>
<proteinExistence type="predicted"/>
<dbReference type="GeneID" id="111133789"/>
<feature type="transmembrane region" description="Helical" evidence="2">
    <location>
        <begin position="119"/>
        <end position="143"/>
    </location>
</feature>
<keyword evidence="2" id="KW-0812">Transmembrane</keyword>
<name>A0A8B8EF68_CRAVI</name>
<feature type="transmembrane region" description="Helical" evidence="2">
    <location>
        <begin position="169"/>
        <end position="190"/>
    </location>
</feature>
<keyword evidence="2" id="KW-0472">Membrane</keyword>
<evidence type="ECO:0000256" key="2">
    <source>
        <dbReference type="SAM" id="Phobius"/>
    </source>
</evidence>
<evidence type="ECO:0000313" key="4">
    <source>
        <dbReference type="RefSeq" id="XP_022338163.1"/>
    </source>
</evidence>
<dbReference type="KEGG" id="cvn:111133789"/>
<organism evidence="3 4">
    <name type="scientific">Crassostrea virginica</name>
    <name type="common">Eastern oyster</name>
    <dbReference type="NCBI Taxonomy" id="6565"/>
    <lineage>
        <taxon>Eukaryota</taxon>
        <taxon>Metazoa</taxon>
        <taxon>Spiralia</taxon>
        <taxon>Lophotrochozoa</taxon>
        <taxon>Mollusca</taxon>
        <taxon>Bivalvia</taxon>
        <taxon>Autobranchia</taxon>
        <taxon>Pteriomorphia</taxon>
        <taxon>Ostreida</taxon>
        <taxon>Ostreoidea</taxon>
        <taxon>Ostreidae</taxon>
        <taxon>Crassostrea</taxon>
    </lineage>
</organism>
<keyword evidence="3" id="KW-1185">Reference proteome</keyword>
<feature type="region of interest" description="Disordered" evidence="1">
    <location>
        <begin position="202"/>
        <end position="233"/>
    </location>
</feature>
<accession>A0A8B8EF68</accession>
<dbReference type="AlphaFoldDB" id="A0A8B8EF68"/>
<protein>
    <submittedName>
        <fullName evidence="4">Uncharacterized protein LOC111133789</fullName>
    </submittedName>
</protein>
<dbReference type="OrthoDB" id="10486606at2759"/>
<gene>
    <name evidence="4" type="primary">LOC111133789</name>
</gene>
<evidence type="ECO:0000313" key="3">
    <source>
        <dbReference type="Proteomes" id="UP000694844"/>
    </source>
</evidence>
<reference evidence="4" key="1">
    <citation type="submission" date="2025-08" db="UniProtKB">
        <authorList>
            <consortium name="RefSeq"/>
        </authorList>
    </citation>
    <scope>IDENTIFICATION</scope>
    <source>
        <tissue evidence="4">Whole sample</tissue>
    </source>
</reference>
<feature type="transmembrane region" description="Helical" evidence="2">
    <location>
        <begin position="7"/>
        <end position="25"/>
    </location>
</feature>
<dbReference type="Proteomes" id="UP000694844">
    <property type="component" value="Chromosome 5"/>
</dbReference>
<keyword evidence="2" id="KW-1133">Transmembrane helix</keyword>